<dbReference type="PANTHER" id="PTHR12242">
    <property type="entry name" value="OS02G0130600 PROTEIN-RELATED"/>
    <property type="match status" value="1"/>
</dbReference>
<keyword evidence="2" id="KW-0812">Transmembrane</keyword>
<feature type="transmembrane region" description="Helical" evidence="2">
    <location>
        <begin position="113"/>
        <end position="131"/>
    </location>
</feature>
<protein>
    <recommendedName>
        <fullName evidence="5">FAR-17a/AIG1-like protein</fullName>
    </recommendedName>
</protein>
<feature type="region of interest" description="Disordered" evidence="1">
    <location>
        <begin position="246"/>
        <end position="282"/>
    </location>
</feature>
<organism evidence="3 4">
    <name type="scientific">Cercospora zeae-maydis SCOH1-5</name>
    <dbReference type="NCBI Taxonomy" id="717836"/>
    <lineage>
        <taxon>Eukaryota</taxon>
        <taxon>Fungi</taxon>
        <taxon>Dikarya</taxon>
        <taxon>Ascomycota</taxon>
        <taxon>Pezizomycotina</taxon>
        <taxon>Dothideomycetes</taxon>
        <taxon>Dothideomycetidae</taxon>
        <taxon>Mycosphaerellales</taxon>
        <taxon>Mycosphaerellaceae</taxon>
        <taxon>Cercospora</taxon>
    </lineage>
</organism>
<keyword evidence="4" id="KW-1185">Reference proteome</keyword>
<sequence>MASRLRNSYRQTTSPRYVERLSSSWILPTLVLAVLRALISLYIFVSHFFIIGYLCSIGDCDHAGVTLSHFSVLGFWALGFYYAFAAAHSFSYAVSGKPWLSSWPAGLRWLHSVLYASITTYPFIVTALYWAEPHEYSSRTPFWSWWAISQHGLNSIFAILEILLPRSDPHPWVNLLALFFLSAGYVGLGFLIYVTLGHYVYGALDADRHQRAILAGFFIGLLAASVILFIVVRYVQWIRWWLTEAKSGPGPEAHDTQSGQKRSNLGNESDPAALPDARRHDV</sequence>
<dbReference type="GO" id="GO:0016020">
    <property type="term" value="C:membrane"/>
    <property type="evidence" value="ECO:0007669"/>
    <property type="project" value="TreeGrafter"/>
</dbReference>
<name>A0A6A6FUJ8_9PEZI</name>
<feature type="transmembrane region" description="Helical" evidence="2">
    <location>
        <begin position="176"/>
        <end position="201"/>
    </location>
</feature>
<evidence type="ECO:0000256" key="1">
    <source>
        <dbReference type="SAM" id="MobiDB-lite"/>
    </source>
</evidence>
<accession>A0A6A6FUJ8</accession>
<dbReference type="Proteomes" id="UP000799539">
    <property type="component" value="Unassembled WGS sequence"/>
</dbReference>
<feature type="transmembrane region" description="Helical" evidence="2">
    <location>
        <begin position="213"/>
        <end position="232"/>
    </location>
</feature>
<proteinExistence type="predicted"/>
<gene>
    <name evidence="3" type="ORF">CERZMDRAFT_32632</name>
</gene>
<keyword evidence="2" id="KW-1133">Transmembrane helix</keyword>
<dbReference type="PANTHER" id="PTHR12242:SF1">
    <property type="entry name" value="MYND-TYPE DOMAIN-CONTAINING PROTEIN"/>
    <property type="match status" value="1"/>
</dbReference>
<keyword evidence="2" id="KW-0472">Membrane</keyword>
<feature type="transmembrane region" description="Helical" evidence="2">
    <location>
        <begin position="143"/>
        <end position="164"/>
    </location>
</feature>
<feature type="transmembrane region" description="Helical" evidence="2">
    <location>
        <begin position="25"/>
        <end position="53"/>
    </location>
</feature>
<dbReference type="EMBL" id="ML992663">
    <property type="protein sequence ID" value="KAF2217185.1"/>
    <property type="molecule type" value="Genomic_DNA"/>
</dbReference>
<reference evidence="3" key="1">
    <citation type="journal article" date="2020" name="Stud. Mycol.">
        <title>101 Dothideomycetes genomes: a test case for predicting lifestyles and emergence of pathogens.</title>
        <authorList>
            <person name="Haridas S."/>
            <person name="Albert R."/>
            <person name="Binder M."/>
            <person name="Bloem J."/>
            <person name="Labutti K."/>
            <person name="Salamov A."/>
            <person name="Andreopoulos B."/>
            <person name="Baker S."/>
            <person name="Barry K."/>
            <person name="Bills G."/>
            <person name="Bluhm B."/>
            <person name="Cannon C."/>
            <person name="Castanera R."/>
            <person name="Culley D."/>
            <person name="Daum C."/>
            <person name="Ezra D."/>
            <person name="Gonzalez J."/>
            <person name="Henrissat B."/>
            <person name="Kuo A."/>
            <person name="Liang C."/>
            <person name="Lipzen A."/>
            <person name="Lutzoni F."/>
            <person name="Magnuson J."/>
            <person name="Mondo S."/>
            <person name="Nolan M."/>
            <person name="Ohm R."/>
            <person name="Pangilinan J."/>
            <person name="Park H.-J."/>
            <person name="Ramirez L."/>
            <person name="Alfaro M."/>
            <person name="Sun H."/>
            <person name="Tritt A."/>
            <person name="Yoshinaga Y."/>
            <person name="Zwiers L.-H."/>
            <person name="Turgeon B."/>
            <person name="Goodwin S."/>
            <person name="Spatafora J."/>
            <person name="Crous P."/>
            <person name="Grigoriev I."/>
        </authorList>
    </citation>
    <scope>NUCLEOTIDE SEQUENCE</scope>
    <source>
        <strain evidence="3">SCOH1-5</strain>
    </source>
</reference>
<evidence type="ECO:0000313" key="3">
    <source>
        <dbReference type="EMBL" id="KAF2217185.1"/>
    </source>
</evidence>
<dbReference type="OrthoDB" id="419711at2759"/>
<evidence type="ECO:0000313" key="4">
    <source>
        <dbReference type="Proteomes" id="UP000799539"/>
    </source>
</evidence>
<dbReference type="AlphaFoldDB" id="A0A6A6FUJ8"/>
<feature type="transmembrane region" description="Helical" evidence="2">
    <location>
        <begin position="73"/>
        <end position="93"/>
    </location>
</feature>
<feature type="compositionally biased region" description="Polar residues" evidence="1">
    <location>
        <begin position="256"/>
        <end position="267"/>
    </location>
</feature>
<evidence type="ECO:0008006" key="5">
    <source>
        <dbReference type="Google" id="ProtNLM"/>
    </source>
</evidence>
<evidence type="ECO:0000256" key="2">
    <source>
        <dbReference type="SAM" id="Phobius"/>
    </source>
</evidence>